<dbReference type="Proteomes" id="UP000671910">
    <property type="component" value="Chromosome"/>
</dbReference>
<dbReference type="PANTHER" id="PTHR30055">
    <property type="entry name" value="HTH-TYPE TRANSCRIPTIONAL REGULATOR RUTR"/>
    <property type="match status" value="1"/>
</dbReference>
<protein>
    <submittedName>
        <fullName evidence="6">TetR family transcriptional regulator</fullName>
    </submittedName>
    <submittedName>
        <fullName evidence="7">TetR/AcrR family transcriptional regulator</fullName>
    </submittedName>
</protein>
<sequence length="203" mass="22568">MGRPKGPARDTRSLILAHAFDLFSTAGYRAVTVKDIAAAVGIKDASLYNYFPSKQQLFDEVLGRERDYARTTLAAATRPFRPTGKGPVADGGAFQDLVIDAIEPLFADERLLALRRLLTVTQFESEEAGQLYQELFIDLLQGYFRSLLDSVVAARVLDQCNTVTAAAELHGVLFVLLAQNKRWSEARPRAMAYIRAFERNHSS</sequence>
<evidence type="ECO:0000313" key="8">
    <source>
        <dbReference type="Proteomes" id="UP000636394"/>
    </source>
</evidence>
<dbReference type="KEGG" id="ebz:J7S26_04565"/>
<dbReference type="PROSITE" id="PS50977">
    <property type="entry name" value="HTH_TETR_2"/>
    <property type="match status" value="1"/>
</dbReference>
<reference evidence="6 8" key="1">
    <citation type="submission" date="2019-11" db="EMBL/GenBank/DDBJ databases">
        <title>Eggerthellaceae novel genus isolated from the rectal contents of marmort.</title>
        <authorList>
            <person name="Zhang G."/>
        </authorList>
    </citation>
    <scope>NUCLEOTIDE SEQUENCE [LARGE SCALE GENOMIC DNA]</scope>
    <source>
        <strain evidence="8">zg-886</strain>
        <strain evidence="6">Zg-886</strain>
    </source>
</reference>
<proteinExistence type="predicted"/>
<evidence type="ECO:0000259" key="5">
    <source>
        <dbReference type="PROSITE" id="PS50977"/>
    </source>
</evidence>
<dbReference type="SUPFAM" id="SSF46689">
    <property type="entry name" value="Homeodomain-like"/>
    <property type="match status" value="1"/>
</dbReference>
<dbReference type="Gene3D" id="1.10.357.10">
    <property type="entry name" value="Tetracycline Repressor, domain 2"/>
    <property type="match status" value="1"/>
</dbReference>
<keyword evidence="3" id="KW-0804">Transcription</keyword>
<dbReference type="GO" id="GO:0003700">
    <property type="term" value="F:DNA-binding transcription factor activity"/>
    <property type="evidence" value="ECO:0007669"/>
    <property type="project" value="TreeGrafter"/>
</dbReference>
<dbReference type="InterPro" id="IPR050109">
    <property type="entry name" value="HTH-type_TetR-like_transc_reg"/>
</dbReference>
<dbReference type="GO" id="GO:0000976">
    <property type="term" value="F:transcription cis-regulatory region binding"/>
    <property type="evidence" value="ECO:0007669"/>
    <property type="project" value="TreeGrafter"/>
</dbReference>
<gene>
    <name evidence="6" type="ORF">GMI68_03345</name>
    <name evidence="7" type="ORF">J7S26_04565</name>
</gene>
<dbReference type="EMBL" id="CP072829">
    <property type="protein sequence ID" value="QTU83678.1"/>
    <property type="molecule type" value="Genomic_DNA"/>
</dbReference>
<dbReference type="InterPro" id="IPR001647">
    <property type="entry name" value="HTH_TetR"/>
</dbReference>
<evidence type="ECO:0000256" key="3">
    <source>
        <dbReference type="ARBA" id="ARBA00023163"/>
    </source>
</evidence>
<reference evidence="7" key="2">
    <citation type="submission" date="2021-04" db="EMBL/GenBank/DDBJ databases">
        <title>Novel species in family Eggerthellaceae.</title>
        <authorList>
            <person name="Zhang G."/>
        </authorList>
    </citation>
    <scope>NUCLEOTIDE SEQUENCE</scope>
    <source>
        <strain evidence="7">Zg-886</strain>
    </source>
</reference>
<dbReference type="AlphaFoldDB" id="A0A9E6STR0"/>
<keyword evidence="2 4" id="KW-0238">DNA-binding</keyword>
<evidence type="ECO:0000313" key="6">
    <source>
        <dbReference type="EMBL" id="NHM13817.1"/>
    </source>
</evidence>
<dbReference type="EMBL" id="WPCR01000003">
    <property type="protein sequence ID" value="NHM13817.1"/>
    <property type="molecule type" value="Genomic_DNA"/>
</dbReference>
<accession>A0A9E6STR0</accession>
<dbReference type="InterPro" id="IPR009057">
    <property type="entry name" value="Homeodomain-like_sf"/>
</dbReference>
<organism evidence="7 9">
    <name type="scientific">Xiamenia xianingshaonis</name>
    <dbReference type="NCBI Taxonomy" id="2682776"/>
    <lineage>
        <taxon>Bacteria</taxon>
        <taxon>Bacillati</taxon>
        <taxon>Actinomycetota</taxon>
        <taxon>Coriobacteriia</taxon>
        <taxon>Eggerthellales</taxon>
        <taxon>Eggerthellaceae</taxon>
        <taxon>Xiamenia</taxon>
    </lineage>
</organism>
<dbReference type="Proteomes" id="UP000636394">
    <property type="component" value="Unassembled WGS sequence"/>
</dbReference>
<feature type="DNA-binding region" description="H-T-H motif" evidence="4">
    <location>
        <begin position="32"/>
        <end position="51"/>
    </location>
</feature>
<evidence type="ECO:0000256" key="2">
    <source>
        <dbReference type="ARBA" id="ARBA00023125"/>
    </source>
</evidence>
<dbReference type="RefSeq" id="WP_166079210.1">
    <property type="nucleotide sequence ID" value="NZ_CP072829.1"/>
</dbReference>
<evidence type="ECO:0000313" key="9">
    <source>
        <dbReference type="Proteomes" id="UP000671910"/>
    </source>
</evidence>
<dbReference type="Pfam" id="PF00440">
    <property type="entry name" value="TetR_N"/>
    <property type="match status" value="1"/>
</dbReference>
<name>A0A9E6STR0_9ACTN</name>
<feature type="domain" description="HTH tetR-type" evidence="5">
    <location>
        <begin position="9"/>
        <end position="69"/>
    </location>
</feature>
<dbReference type="PANTHER" id="PTHR30055:SF234">
    <property type="entry name" value="HTH-TYPE TRANSCRIPTIONAL REGULATOR BETI"/>
    <property type="match status" value="1"/>
</dbReference>
<evidence type="ECO:0000313" key="7">
    <source>
        <dbReference type="EMBL" id="QTU83678.1"/>
    </source>
</evidence>
<keyword evidence="8" id="KW-1185">Reference proteome</keyword>
<keyword evidence="1" id="KW-0805">Transcription regulation</keyword>
<evidence type="ECO:0000256" key="1">
    <source>
        <dbReference type="ARBA" id="ARBA00023015"/>
    </source>
</evidence>
<evidence type="ECO:0000256" key="4">
    <source>
        <dbReference type="PROSITE-ProRule" id="PRU00335"/>
    </source>
</evidence>
<dbReference type="PRINTS" id="PR00455">
    <property type="entry name" value="HTHTETR"/>
</dbReference>